<protein>
    <submittedName>
        <fullName evidence="2">Uncharacterized protein</fullName>
    </submittedName>
</protein>
<reference evidence="2 3" key="1">
    <citation type="submission" date="2017-11" db="EMBL/GenBank/DDBJ databases">
        <title>De-novo sequencing of pomegranate (Punica granatum L.) genome.</title>
        <authorList>
            <person name="Akparov Z."/>
            <person name="Amiraslanov A."/>
            <person name="Hajiyeva S."/>
            <person name="Abbasov M."/>
            <person name="Kaur K."/>
            <person name="Hamwieh A."/>
            <person name="Solovyev V."/>
            <person name="Salamov A."/>
            <person name="Braich B."/>
            <person name="Kosarev P."/>
            <person name="Mahmoud A."/>
            <person name="Hajiyev E."/>
            <person name="Babayeva S."/>
            <person name="Izzatullayeva V."/>
            <person name="Mammadov A."/>
            <person name="Mammadov A."/>
            <person name="Sharifova S."/>
            <person name="Ojaghi J."/>
            <person name="Eynullazada K."/>
            <person name="Bayramov B."/>
            <person name="Abdulazimova A."/>
            <person name="Shahmuradov I."/>
        </authorList>
    </citation>
    <scope>NUCLEOTIDE SEQUENCE [LARGE SCALE GENOMIC DNA]</scope>
    <source>
        <strain evidence="3">cv. AG2017</strain>
        <tissue evidence="2">Leaf</tissue>
    </source>
</reference>
<dbReference type="Proteomes" id="UP000233551">
    <property type="component" value="Unassembled WGS sequence"/>
</dbReference>
<dbReference type="STRING" id="22663.A0A2I0HRW6"/>
<name>A0A2I0HRW6_PUNGR</name>
<dbReference type="AlphaFoldDB" id="A0A2I0HRW6"/>
<comment type="caution">
    <text evidence="2">The sequence shown here is derived from an EMBL/GenBank/DDBJ whole genome shotgun (WGS) entry which is preliminary data.</text>
</comment>
<evidence type="ECO:0000256" key="1">
    <source>
        <dbReference type="SAM" id="MobiDB-lite"/>
    </source>
</evidence>
<gene>
    <name evidence="2" type="ORF">CRG98_045152</name>
</gene>
<evidence type="ECO:0000313" key="3">
    <source>
        <dbReference type="Proteomes" id="UP000233551"/>
    </source>
</evidence>
<evidence type="ECO:0000313" key="2">
    <source>
        <dbReference type="EMBL" id="PKI34459.1"/>
    </source>
</evidence>
<feature type="region of interest" description="Disordered" evidence="1">
    <location>
        <begin position="62"/>
        <end position="86"/>
    </location>
</feature>
<keyword evidence="3" id="KW-1185">Reference proteome</keyword>
<dbReference type="EMBL" id="PGOL01005912">
    <property type="protein sequence ID" value="PKI34459.1"/>
    <property type="molecule type" value="Genomic_DNA"/>
</dbReference>
<accession>A0A2I0HRW6</accession>
<sequence>MQNIEPKERSQVTGMSTAMGFSYMRCSRGRGRPMKCFADGLNLHSFAKAALSEQVSQVVDPASGLSGRAEQSKQCESRDAWQQTPKDSGMPVVAGLDIKTASCFSAFLVAGVSVTNVVCNFLYMKSPDQGQIPDCLQRYSPVRALLVAVSQRWSDPQPCLPGVAHPVVFVTFLAWSTFKTCRNGILCW</sequence>
<proteinExistence type="predicted"/>
<feature type="compositionally biased region" description="Basic and acidic residues" evidence="1">
    <location>
        <begin position="70"/>
        <end position="79"/>
    </location>
</feature>
<organism evidence="2 3">
    <name type="scientific">Punica granatum</name>
    <name type="common">Pomegranate</name>
    <dbReference type="NCBI Taxonomy" id="22663"/>
    <lineage>
        <taxon>Eukaryota</taxon>
        <taxon>Viridiplantae</taxon>
        <taxon>Streptophyta</taxon>
        <taxon>Embryophyta</taxon>
        <taxon>Tracheophyta</taxon>
        <taxon>Spermatophyta</taxon>
        <taxon>Magnoliopsida</taxon>
        <taxon>eudicotyledons</taxon>
        <taxon>Gunneridae</taxon>
        <taxon>Pentapetalae</taxon>
        <taxon>rosids</taxon>
        <taxon>malvids</taxon>
        <taxon>Myrtales</taxon>
        <taxon>Lythraceae</taxon>
        <taxon>Punica</taxon>
    </lineage>
</organism>